<feature type="region of interest" description="Disordered" evidence="1">
    <location>
        <begin position="257"/>
        <end position="299"/>
    </location>
</feature>
<dbReference type="PANTHER" id="PTHR45224:SF16">
    <property type="entry name" value="OS01G0527900 PROTEIN"/>
    <property type="match status" value="1"/>
</dbReference>
<reference evidence="4" key="1">
    <citation type="submission" date="2021-01" db="EMBL/GenBank/DDBJ databases">
        <authorList>
            <person name="Corre E."/>
            <person name="Pelletier E."/>
            <person name="Niang G."/>
            <person name="Scheremetjew M."/>
            <person name="Finn R."/>
            <person name="Kale V."/>
            <person name="Holt S."/>
            <person name="Cochrane G."/>
            <person name="Meng A."/>
            <person name="Brown T."/>
            <person name="Cohen L."/>
        </authorList>
    </citation>
    <scope>NUCLEOTIDE SEQUENCE</scope>
    <source>
        <strain evidence="4">GSBS06</strain>
    </source>
</reference>
<evidence type="ECO:0008006" key="5">
    <source>
        <dbReference type="Google" id="ProtNLM"/>
    </source>
</evidence>
<dbReference type="Pfam" id="PF04157">
    <property type="entry name" value="EAP30"/>
    <property type="match status" value="1"/>
</dbReference>
<dbReference type="EMBL" id="HBIN01004406">
    <property type="protein sequence ID" value="CAE0432786.1"/>
    <property type="molecule type" value="Transcribed_RNA"/>
</dbReference>
<evidence type="ECO:0000313" key="4">
    <source>
        <dbReference type="EMBL" id="CAE0432789.1"/>
    </source>
</evidence>
<proteinExistence type="predicted"/>
<name>A0A6S8AHA3_9STRA</name>
<dbReference type="EMBL" id="HBIN01004405">
    <property type="protein sequence ID" value="CAE0432785.1"/>
    <property type="molecule type" value="Transcribed_RNA"/>
</dbReference>
<dbReference type="AlphaFoldDB" id="A0A6S8AHA3"/>
<sequence length="299" mass="34002">MPRGMSWTKVEELCLCKSWATTSDETVQGGENSNTYWEVVHEKWLMMEGMNGDVRTSCSLHQKLKEIKSEVLLFHSCYLKAKSALLPNDSRDAIDIALKFFLSERTKEINSSKRKKKPVKVKGFQYMHCWEYLADTPKFKAIADARRGERKKRKASSLQLGNAGPVNRKARKREEQLAQERLDAQRQDMQNQISVFQELADYAKTIAVAMKKQAAAQQFRTALASLSVPDDILSKEEKSKIVQLGFHKHLNALEEEYPISRKEAEDDQNGGPSNMMDREPASRGHNNAENVHGLDSSVL</sequence>
<evidence type="ECO:0000313" key="2">
    <source>
        <dbReference type="EMBL" id="CAE0432785.1"/>
    </source>
</evidence>
<dbReference type="InterPro" id="IPR040608">
    <property type="entry name" value="Snf8/Vps36"/>
</dbReference>
<evidence type="ECO:0000256" key="1">
    <source>
        <dbReference type="SAM" id="MobiDB-lite"/>
    </source>
</evidence>
<feature type="region of interest" description="Disordered" evidence="1">
    <location>
        <begin position="150"/>
        <end position="175"/>
    </location>
</feature>
<dbReference type="PANTHER" id="PTHR45224">
    <property type="entry name" value="OS01G0527900 PROTEIN-RELATED"/>
    <property type="match status" value="1"/>
</dbReference>
<accession>A0A6S8AHA3</accession>
<protein>
    <recommendedName>
        <fullName evidence="5">No apical meristem-associated C-terminal domain-containing protein</fullName>
    </recommendedName>
</protein>
<evidence type="ECO:0000313" key="3">
    <source>
        <dbReference type="EMBL" id="CAE0432786.1"/>
    </source>
</evidence>
<gene>
    <name evidence="2" type="ORF">ASTO00021_LOCUS3103</name>
    <name evidence="3" type="ORF">ASTO00021_LOCUS3104</name>
    <name evidence="4" type="ORF">ASTO00021_LOCUS3107</name>
</gene>
<dbReference type="EMBL" id="HBIN01004409">
    <property type="protein sequence ID" value="CAE0432789.1"/>
    <property type="molecule type" value="Transcribed_RNA"/>
</dbReference>
<organism evidence="4">
    <name type="scientific">Aplanochytrium stocchinoi</name>
    <dbReference type="NCBI Taxonomy" id="215587"/>
    <lineage>
        <taxon>Eukaryota</taxon>
        <taxon>Sar</taxon>
        <taxon>Stramenopiles</taxon>
        <taxon>Bigyra</taxon>
        <taxon>Labyrinthulomycetes</taxon>
        <taxon>Thraustochytrida</taxon>
        <taxon>Thraustochytriidae</taxon>
        <taxon>Aplanochytrium</taxon>
    </lineage>
</organism>